<evidence type="ECO:0000256" key="8">
    <source>
        <dbReference type="RuleBase" id="RU362042"/>
    </source>
</evidence>
<accession>A0AA45WPC9</accession>
<dbReference type="PANTHER" id="PTHR43390">
    <property type="entry name" value="SIGNAL PEPTIDASE I"/>
    <property type="match status" value="1"/>
</dbReference>
<proteinExistence type="inferred from homology"/>
<dbReference type="AlphaFoldDB" id="A0AA45WPC9"/>
<dbReference type="EMBL" id="FXTU01000003">
    <property type="protein sequence ID" value="SMP21139.1"/>
    <property type="molecule type" value="Genomic_DNA"/>
</dbReference>
<comment type="subcellular location">
    <subcellularLocation>
        <location evidence="2">Cell membrane</location>
        <topology evidence="2">Single-pass type II membrane protein</topology>
    </subcellularLocation>
    <subcellularLocation>
        <location evidence="8">Membrane</location>
        <topology evidence="8">Single-pass type II membrane protein</topology>
    </subcellularLocation>
</comment>
<evidence type="ECO:0000256" key="5">
    <source>
        <dbReference type="ARBA" id="ARBA00022670"/>
    </source>
</evidence>
<reference evidence="10" key="1">
    <citation type="submission" date="2017-05" db="EMBL/GenBank/DDBJ databases">
        <authorList>
            <person name="Varghese N."/>
            <person name="Submissions S."/>
        </authorList>
    </citation>
    <scope>NUCLEOTIDE SEQUENCE</scope>
    <source>
        <strain evidence="10">DSM 45262</strain>
    </source>
</reference>
<comment type="caution">
    <text evidence="10">The sequence shown here is derived from an EMBL/GenBank/DDBJ whole genome shotgun (WGS) entry which is preliminary data.</text>
</comment>
<evidence type="ECO:0000313" key="10">
    <source>
        <dbReference type="EMBL" id="SMP21139.1"/>
    </source>
</evidence>
<feature type="active site" evidence="7">
    <location>
        <position position="37"/>
    </location>
</feature>
<evidence type="ECO:0000259" key="9">
    <source>
        <dbReference type="Pfam" id="PF10502"/>
    </source>
</evidence>
<dbReference type="Gene3D" id="2.10.109.10">
    <property type="entry name" value="Umud Fragment, subunit A"/>
    <property type="match status" value="1"/>
</dbReference>
<dbReference type="Pfam" id="PF10502">
    <property type="entry name" value="Peptidase_S26"/>
    <property type="match status" value="1"/>
</dbReference>
<feature type="active site" evidence="7">
    <location>
        <position position="76"/>
    </location>
</feature>
<feature type="domain" description="Peptidase S26" evidence="9">
    <location>
        <begin position="14"/>
        <end position="152"/>
    </location>
</feature>
<evidence type="ECO:0000256" key="3">
    <source>
        <dbReference type="ARBA" id="ARBA00009370"/>
    </source>
</evidence>
<dbReference type="InterPro" id="IPR019756">
    <property type="entry name" value="Pept_S26A_signal_pept_1_Ser-AS"/>
</dbReference>
<dbReference type="CDD" id="cd06530">
    <property type="entry name" value="S26_SPase_I"/>
    <property type="match status" value="1"/>
</dbReference>
<dbReference type="PANTHER" id="PTHR43390:SF1">
    <property type="entry name" value="CHLOROPLAST PROCESSING PEPTIDASE"/>
    <property type="match status" value="1"/>
</dbReference>
<dbReference type="InterPro" id="IPR000223">
    <property type="entry name" value="Pept_S26A_signal_pept_1"/>
</dbReference>
<dbReference type="Proteomes" id="UP001157946">
    <property type="component" value="Unassembled WGS sequence"/>
</dbReference>
<dbReference type="GO" id="GO:0006465">
    <property type="term" value="P:signal peptide processing"/>
    <property type="evidence" value="ECO:0007669"/>
    <property type="project" value="InterPro"/>
</dbReference>
<keyword evidence="11" id="KW-1185">Reference proteome</keyword>
<evidence type="ECO:0000256" key="2">
    <source>
        <dbReference type="ARBA" id="ARBA00004401"/>
    </source>
</evidence>
<evidence type="ECO:0000256" key="4">
    <source>
        <dbReference type="ARBA" id="ARBA00013208"/>
    </source>
</evidence>
<dbReference type="EC" id="3.4.21.89" evidence="4 8"/>
<evidence type="ECO:0000256" key="7">
    <source>
        <dbReference type="PIRSR" id="PIRSR600223-1"/>
    </source>
</evidence>
<keyword evidence="6 8" id="KW-0378">Hydrolase</keyword>
<evidence type="ECO:0000313" key="11">
    <source>
        <dbReference type="Proteomes" id="UP001157946"/>
    </source>
</evidence>
<dbReference type="RefSeq" id="WP_259436573.1">
    <property type="nucleotide sequence ID" value="NZ_FXTU01000003.1"/>
</dbReference>
<comment type="similarity">
    <text evidence="3 8">Belongs to the peptidase S26 family.</text>
</comment>
<sequence length="154" mass="17364">MAWFKTKSGIGSLLGLFFLLIVFWNSLFGFYQGVGKSMEPALMEGEVYLVKKNPDTIKRGDIIVFRAPGVKQVHTKRVVAFGNETVEIKEGQLYINGQIFMEPYGPRSDKRINQETVVVPADHFFVLGDNRLTSYDSRQFGAIKKDDIIGVVVK</sequence>
<name>A0AA45WPC9_9BACL</name>
<dbReference type="NCBIfam" id="TIGR02227">
    <property type="entry name" value="sigpep_I_bact"/>
    <property type="match status" value="1"/>
</dbReference>
<dbReference type="GO" id="GO:0004252">
    <property type="term" value="F:serine-type endopeptidase activity"/>
    <property type="evidence" value="ECO:0007669"/>
    <property type="project" value="InterPro"/>
</dbReference>
<comment type="catalytic activity">
    <reaction evidence="1 8">
        <text>Cleavage of hydrophobic, N-terminal signal or leader sequences from secreted and periplasmic proteins.</text>
        <dbReference type="EC" id="3.4.21.89"/>
    </reaction>
</comment>
<dbReference type="PROSITE" id="PS00761">
    <property type="entry name" value="SPASE_I_3"/>
    <property type="match status" value="1"/>
</dbReference>
<evidence type="ECO:0000256" key="6">
    <source>
        <dbReference type="ARBA" id="ARBA00022801"/>
    </source>
</evidence>
<dbReference type="GO" id="GO:0009003">
    <property type="term" value="F:signal peptidase activity"/>
    <property type="evidence" value="ECO:0007669"/>
    <property type="project" value="UniProtKB-EC"/>
</dbReference>
<dbReference type="PRINTS" id="PR00727">
    <property type="entry name" value="LEADERPTASE"/>
</dbReference>
<dbReference type="PROSITE" id="PS00501">
    <property type="entry name" value="SPASE_I_1"/>
    <property type="match status" value="1"/>
</dbReference>
<dbReference type="InterPro" id="IPR019758">
    <property type="entry name" value="Pept_S26A_signal_pept_1_CS"/>
</dbReference>
<gene>
    <name evidence="10" type="ORF">SAMN06265361_103489</name>
</gene>
<dbReference type="InterPro" id="IPR036286">
    <property type="entry name" value="LexA/Signal_pep-like_sf"/>
</dbReference>
<keyword evidence="5 8" id="KW-0645">Protease</keyword>
<organism evidence="10 11">
    <name type="scientific">Laceyella tengchongensis</name>
    <dbReference type="NCBI Taxonomy" id="574699"/>
    <lineage>
        <taxon>Bacteria</taxon>
        <taxon>Bacillati</taxon>
        <taxon>Bacillota</taxon>
        <taxon>Bacilli</taxon>
        <taxon>Bacillales</taxon>
        <taxon>Thermoactinomycetaceae</taxon>
        <taxon>Laceyella</taxon>
    </lineage>
</organism>
<evidence type="ECO:0000256" key="1">
    <source>
        <dbReference type="ARBA" id="ARBA00000677"/>
    </source>
</evidence>
<protein>
    <recommendedName>
        <fullName evidence="4 8">Signal peptidase I</fullName>
        <ecNumber evidence="4 8">3.4.21.89</ecNumber>
    </recommendedName>
</protein>
<dbReference type="InterPro" id="IPR019533">
    <property type="entry name" value="Peptidase_S26"/>
</dbReference>
<dbReference type="GO" id="GO:0005886">
    <property type="term" value="C:plasma membrane"/>
    <property type="evidence" value="ECO:0007669"/>
    <property type="project" value="UniProtKB-SubCell"/>
</dbReference>
<dbReference type="SUPFAM" id="SSF51306">
    <property type="entry name" value="LexA/Signal peptidase"/>
    <property type="match status" value="1"/>
</dbReference>